<evidence type="ECO:0000313" key="5">
    <source>
        <dbReference type="EMBL" id="ETD24831.1"/>
    </source>
</evidence>
<dbReference type="STRING" id="1357400.HMPREF2086_00165"/>
<evidence type="ECO:0000259" key="4">
    <source>
        <dbReference type="Pfam" id="PF01555"/>
    </source>
</evidence>
<comment type="similarity">
    <text evidence="3">Belongs to the N(4)/N(6)-methyltransferase family.</text>
</comment>
<dbReference type="PATRIC" id="fig|1357400.3.peg.242"/>
<dbReference type="GO" id="GO:0003677">
    <property type="term" value="F:DNA binding"/>
    <property type="evidence" value="ECO:0007669"/>
    <property type="project" value="InterPro"/>
</dbReference>
<reference evidence="5 6" key="1">
    <citation type="journal article" date="2014" name="Genome Announc.">
        <title>Draft genome sequences of six enterohepatic helicobacter species isolated from humans and one from rhesus macaques.</title>
        <authorList>
            <person name="Shen Z."/>
            <person name="Sheh A."/>
            <person name="Young S.K."/>
            <person name="Abouelliel A."/>
            <person name="Ward D.V."/>
            <person name="Earl A.M."/>
            <person name="Fox J.G."/>
        </authorList>
    </citation>
    <scope>NUCLEOTIDE SEQUENCE [LARGE SCALE GENOMIC DNA]</scope>
    <source>
        <strain evidence="5 6">MIT 99-5501</strain>
    </source>
</reference>
<organism evidence="5 6">
    <name type="scientific">Helicobacter macacae MIT 99-5501</name>
    <dbReference type="NCBI Taxonomy" id="1357400"/>
    <lineage>
        <taxon>Bacteria</taxon>
        <taxon>Pseudomonadati</taxon>
        <taxon>Campylobacterota</taxon>
        <taxon>Epsilonproteobacteria</taxon>
        <taxon>Campylobacterales</taxon>
        <taxon>Helicobacteraceae</taxon>
        <taxon>Helicobacter</taxon>
    </lineage>
</organism>
<dbReference type="SUPFAM" id="SSF53335">
    <property type="entry name" value="S-adenosyl-L-methionine-dependent methyltransferases"/>
    <property type="match status" value="1"/>
</dbReference>
<dbReference type="eggNOG" id="COG2189">
    <property type="taxonomic scope" value="Bacteria"/>
</dbReference>
<evidence type="ECO:0000256" key="2">
    <source>
        <dbReference type="ARBA" id="ARBA00022679"/>
    </source>
</evidence>
<dbReference type="HOGENOM" id="CLU_024927_5_2_7"/>
<dbReference type="REBASE" id="94844">
    <property type="entry name" value="M.Hma5501ORF165P"/>
</dbReference>
<dbReference type="InterPro" id="IPR001091">
    <property type="entry name" value="RM_Methyltransferase"/>
</dbReference>
<dbReference type="eggNOG" id="COG0863">
    <property type="taxonomic scope" value="Bacteria"/>
</dbReference>
<dbReference type="Gene3D" id="3.40.50.150">
    <property type="entry name" value="Vaccinia Virus protein VP39"/>
    <property type="match status" value="1"/>
</dbReference>
<keyword evidence="6" id="KW-1185">Reference proteome</keyword>
<comment type="caution">
    <text evidence="5">The sequence shown here is derived from an EMBL/GenBank/DDBJ whole genome shotgun (WGS) entry which is preliminary data.</text>
</comment>
<gene>
    <name evidence="5" type="ORF">HMPREF2086_00165</name>
</gene>
<protein>
    <recommendedName>
        <fullName evidence="3">Methyltransferase</fullName>
        <ecNumber evidence="3">2.1.1.-</ecNumber>
    </recommendedName>
</protein>
<evidence type="ECO:0000256" key="3">
    <source>
        <dbReference type="RuleBase" id="RU362026"/>
    </source>
</evidence>
<dbReference type="RefSeq" id="WP_023926833.1">
    <property type="nucleotide sequence ID" value="NZ_KI669454.1"/>
</dbReference>
<dbReference type="InterPro" id="IPR029063">
    <property type="entry name" value="SAM-dependent_MTases_sf"/>
</dbReference>
<accession>V8CDL6</accession>
<dbReference type="Pfam" id="PF01555">
    <property type="entry name" value="N6_N4_Mtase"/>
    <property type="match status" value="1"/>
</dbReference>
<name>V8CDL6_9HELI</name>
<sequence length="302" mass="35331">MQWNTIHNDDTLKILQSLPDECLDMVWGDPDYNVGIDYNGSKYTQKWEDYIDWYAKIAQESLRVLKPSGNAFFMNYPKQNAYLRVKCLDSLAYDVCEYVWVYNTNVGHSKRRLTTAHRSILHATKSKDNHFYKDNIALPYQNPTDKRIKERIARGEKGRMPYSWFYFDLVKNVSKDKTFHSCQIPAALVEMFIKSCTNEGDSVFVLFGGSGGEIMLCEKLKRKWLSCELHKPYFDMIADRLQSNGAIKNEFRLPNFTRKDFAGKDFTSPNLMQKELTLLDFKQTDEKRKDFDKSQIAHSRAL</sequence>
<keyword evidence="2" id="KW-0808">Transferase</keyword>
<dbReference type="PRINTS" id="PR00508">
    <property type="entry name" value="S21N4MTFRASE"/>
</dbReference>
<dbReference type="EC" id="2.1.1.-" evidence="3"/>
<dbReference type="EMBL" id="AZJI01000001">
    <property type="protein sequence ID" value="ETD24831.1"/>
    <property type="molecule type" value="Genomic_DNA"/>
</dbReference>
<feature type="domain" description="DNA methylase N-4/N-6" evidence="4">
    <location>
        <begin position="24"/>
        <end position="238"/>
    </location>
</feature>
<proteinExistence type="inferred from homology"/>
<dbReference type="InterPro" id="IPR002941">
    <property type="entry name" value="DNA_methylase_N4/N6"/>
</dbReference>
<evidence type="ECO:0000256" key="1">
    <source>
        <dbReference type="ARBA" id="ARBA00022603"/>
    </source>
</evidence>
<dbReference type="GO" id="GO:0032259">
    <property type="term" value="P:methylation"/>
    <property type="evidence" value="ECO:0007669"/>
    <property type="project" value="UniProtKB-KW"/>
</dbReference>
<dbReference type="GO" id="GO:0008170">
    <property type="term" value="F:N-methyltransferase activity"/>
    <property type="evidence" value="ECO:0007669"/>
    <property type="project" value="InterPro"/>
</dbReference>
<evidence type="ECO:0000313" key="6">
    <source>
        <dbReference type="Proteomes" id="UP000018731"/>
    </source>
</evidence>
<keyword evidence="1" id="KW-0489">Methyltransferase</keyword>
<dbReference type="Proteomes" id="UP000018731">
    <property type="component" value="Unassembled WGS sequence"/>
</dbReference>
<dbReference type="OrthoDB" id="9800801at2"/>
<dbReference type="AlphaFoldDB" id="V8CDL6"/>